<dbReference type="AlphaFoldDB" id="A0A1E5XUL0"/>
<keyword evidence="2" id="KW-1185">Reference proteome</keyword>
<reference evidence="1 2" key="1">
    <citation type="journal article" date="2015" name="Genome Announc.">
        <title>Genome Assemblies of Three Soil-Associated Devosia species: D. insulae, D. limi, and D. soli.</title>
        <authorList>
            <person name="Hassan Y.I."/>
            <person name="Lepp D."/>
            <person name="Zhou T."/>
        </authorList>
    </citation>
    <scope>NUCLEOTIDE SEQUENCE [LARGE SCALE GENOMIC DNA]</scope>
    <source>
        <strain evidence="1 2">DS-56</strain>
    </source>
</reference>
<gene>
    <name evidence="1" type="ORF">VW23_012380</name>
</gene>
<dbReference type="Proteomes" id="UP000095463">
    <property type="component" value="Unassembled WGS sequence"/>
</dbReference>
<organism evidence="1 2">
    <name type="scientific">Devosia insulae DS-56</name>
    <dbReference type="NCBI Taxonomy" id="1116389"/>
    <lineage>
        <taxon>Bacteria</taxon>
        <taxon>Pseudomonadati</taxon>
        <taxon>Pseudomonadota</taxon>
        <taxon>Alphaproteobacteria</taxon>
        <taxon>Hyphomicrobiales</taxon>
        <taxon>Devosiaceae</taxon>
        <taxon>Devosia</taxon>
    </lineage>
</organism>
<evidence type="ECO:0000313" key="1">
    <source>
        <dbReference type="EMBL" id="OEO32234.1"/>
    </source>
</evidence>
<accession>A0A1E5XUL0</accession>
<evidence type="ECO:0000313" key="2">
    <source>
        <dbReference type="Proteomes" id="UP000095463"/>
    </source>
</evidence>
<comment type="caution">
    <text evidence="1">The sequence shown here is derived from an EMBL/GenBank/DDBJ whole genome shotgun (WGS) entry which is preliminary data.</text>
</comment>
<name>A0A1E5XUL0_9HYPH</name>
<sequence length="101" mass="10623">MPHGDNRSQGRKRRGALEVGKGAGIATVGLLSVSIAATASGNAHAKEIQPTTSHSEELDPALHSVALPFIEDLTDVSFRLLYTSDAADEPSSVALRCRLTL</sequence>
<protein>
    <submittedName>
        <fullName evidence="1">Uncharacterized protein</fullName>
    </submittedName>
</protein>
<dbReference type="EMBL" id="LAJE02000080">
    <property type="protein sequence ID" value="OEO32234.1"/>
    <property type="molecule type" value="Genomic_DNA"/>
</dbReference>
<proteinExistence type="predicted"/>